<evidence type="ECO:0000313" key="2">
    <source>
        <dbReference type="RefSeq" id="XP_030981770.1"/>
    </source>
</evidence>
<dbReference type="RefSeq" id="XP_030981770.1">
    <property type="nucleotide sequence ID" value="XM_031125261.1"/>
</dbReference>
<proteinExistence type="predicted"/>
<accession>A0A6P8B3Q9</accession>
<evidence type="ECO:0000313" key="1">
    <source>
        <dbReference type="Proteomes" id="UP000515153"/>
    </source>
</evidence>
<dbReference type="KEGG" id="pgri:PgNI_05227"/>
<dbReference type="GeneID" id="41960170"/>
<gene>
    <name evidence="2" type="ORF">PgNI_05227</name>
</gene>
<organism evidence="1 2">
    <name type="scientific">Pyricularia grisea</name>
    <name type="common">Crabgrass-specific blast fungus</name>
    <name type="synonym">Magnaporthe grisea</name>
    <dbReference type="NCBI Taxonomy" id="148305"/>
    <lineage>
        <taxon>Eukaryota</taxon>
        <taxon>Fungi</taxon>
        <taxon>Dikarya</taxon>
        <taxon>Ascomycota</taxon>
        <taxon>Pezizomycotina</taxon>
        <taxon>Sordariomycetes</taxon>
        <taxon>Sordariomycetidae</taxon>
        <taxon>Magnaporthales</taxon>
        <taxon>Pyriculariaceae</taxon>
        <taxon>Pyricularia</taxon>
    </lineage>
</organism>
<sequence length="42" mass="4804">MPSNARSFCLRLRYSVCLPSPRCMSDCQPSEAKFSCGFSRRK</sequence>
<protein>
    <submittedName>
        <fullName evidence="2">Uncharacterized protein</fullName>
    </submittedName>
</protein>
<reference evidence="2" key="3">
    <citation type="submission" date="2025-08" db="UniProtKB">
        <authorList>
            <consortium name="RefSeq"/>
        </authorList>
    </citation>
    <scope>IDENTIFICATION</scope>
    <source>
        <strain evidence="2">NI907</strain>
    </source>
</reference>
<name>A0A6P8B3Q9_PYRGI</name>
<reference evidence="1 2" key="1">
    <citation type="journal article" date="2019" name="Mol. Biol. Evol.">
        <title>Blast fungal genomes show frequent chromosomal changes, gene gains and losses, and effector gene turnover.</title>
        <authorList>
            <person name="Gomez Luciano L.B."/>
            <person name="Jason Tsai I."/>
            <person name="Chuma I."/>
            <person name="Tosa Y."/>
            <person name="Chen Y.H."/>
            <person name="Li J.Y."/>
            <person name="Li M.Y."/>
            <person name="Jade Lu M.Y."/>
            <person name="Nakayashiki H."/>
            <person name="Li W.H."/>
        </authorList>
    </citation>
    <scope>NUCLEOTIDE SEQUENCE [LARGE SCALE GENOMIC DNA]</scope>
    <source>
        <strain evidence="1 2">NI907</strain>
    </source>
</reference>
<dbReference type="Proteomes" id="UP000515153">
    <property type="component" value="Chromosome I"/>
</dbReference>
<dbReference type="AlphaFoldDB" id="A0A6P8B3Q9"/>
<keyword evidence="1" id="KW-1185">Reference proteome</keyword>
<reference evidence="2" key="2">
    <citation type="submission" date="2019-10" db="EMBL/GenBank/DDBJ databases">
        <authorList>
            <consortium name="NCBI Genome Project"/>
        </authorList>
    </citation>
    <scope>NUCLEOTIDE SEQUENCE</scope>
    <source>
        <strain evidence="2">NI907</strain>
    </source>
</reference>